<dbReference type="Gene3D" id="3.40.50.300">
    <property type="entry name" value="P-loop containing nucleotide triphosphate hydrolases"/>
    <property type="match status" value="2"/>
</dbReference>
<gene>
    <name evidence="3" type="ORF">GIV46_23265</name>
</gene>
<dbReference type="PANTHER" id="PTHR32114">
    <property type="entry name" value="ABC TRANSPORTER ABCH.3"/>
    <property type="match status" value="1"/>
</dbReference>
<comment type="caution">
    <text evidence="3">The sequence shown here is derived from an EMBL/GenBank/DDBJ whole genome shotgun (WGS) entry which is preliminary data.</text>
</comment>
<keyword evidence="1" id="KW-0175">Coiled coil</keyword>
<protein>
    <submittedName>
        <fullName evidence="3">AAA family ATPase</fullName>
    </submittedName>
</protein>
<evidence type="ECO:0000259" key="2">
    <source>
        <dbReference type="Pfam" id="PF13476"/>
    </source>
</evidence>
<name>A0AAP2WJS7_9PSED</name>
<organism evidence="3 4">
    <name type="scientific">Pseudomonas poae</name>
    <dbReference type="NCBI Taxonomy" id="200451"/>
    <lineage>
        <taxon>Bacteria</taxon>
        <taxon>Pseudomonadati</taxon>
        <taxon>Pseudomonadota</taxon>
        <taxon>Gammaproteobacteria</taxon>
        <taxon>Pseudomonadales</taxon>
        <taxon>Pseudomonadaceae</taxon>
        <taxon>Pseudomonas</taxon>
    </lineage>
</organism>
<dbReference type="GO" id="GO:0006302">
    <property type="term" value="P:double-strand break repair"/>
    <property type="evidence" value="ECO:0007669"/>
    <property type="project" value="InterPro"/>
</dbReference>
<feature type="coiled-coil region" evidence="1">
    <location>
        <begin position="512"/>
        <end position="567"/>
    </location>
</feature>
<evidence type="ECO:0000313" key="3">
    <source>
        <dbReference type="EMBL" id="MCF5657933.1"/>
    </source>
</evidence>
<dbReference type="EMBL" id="WJZX01000160">
    <property type="protein sequence ID" value="MCF5657933.1"/>
    <property type="molecule type" value="Genomic_DNA"/>
</dbReference>
<dbReference type="Pfam" id="PF13476">
    <property type="entry name" value="AAA_23"/>
    <property type="match status" value="1"/>
</dbReference>
<feature type="coiled-coil region" evidence="1">
    <location>
        <begin position="247"/>
        <end position="329"/>
    </location>
</feature>
<evidence type="ECO:0000256" key="1">
    <source>
        <dbReference type="SAM" id="Coils"/>
    </source>
</evidence>
<proteinExistence type="predicted"/>
<dbReference type="GO" id="GO:0016887">
    <property type="term" value="F:ATP hydrolysis activity"/>
    <property type="evidence" value="ECO:0007669"/>
    <property type="project" value="InterPro"/>
</dbReference>
<dbReference type="RefSeq" id="WP_236326758.1">
    <property type="nucleotide sequence ID" value="NZ_WJZX01000160.1"/>
</dbReference>
<accession>A0AAP2WJS7</accession>
<dbReference type="SUPFAM" id="SSF52540">
    <property type="entry name" value="P-loop containing nucleoside triphosphate hydrolases"/>
    <property type="match status" value="2"/>
</dbReference>
<sequence>MKHLKSITLSNIRRFGADTKIELSRGATILLAPNGTGKTAFFEAIEFGLTGRISRLDDGLVPIIRDSESSARVSLDFGDLQASAEVDSIGDVETSGDLSSLFPETKAEDVPFLLRLTHLLDQREGAWLVNAEPKIAGSQLERLPIGKDGNQVSSVLGSIRRTLNDQLKTAMASVQLFEVEFDEWKSLKLDRDVAAAQTQGALRSKEHIAESLSDIARQTQSADQLPVGLLVPPLGQDGLETAHEGLEKLVENKLDRLREQILALAEVDGLIGRFIDEQARIEQLNSDLATMRQEFEQKKESRAQAATSLEQLQQEMVTAQSERDVIARQLNRYLNETRAKEVVEQRQQVLKAADDTLTNAELEASASRAVYERNEQLRVQHDLINGQRPTLRQVDADLLAAQELIERWEPMLEHLAEIAGAISGGEAQAEVFEEQLRVALIAKANADVEVEETKSHHANITSAADSIRQAVASIATHLPSDRGDCPLCGEEHGAALLHERVAKALAAIDPNVVEAERRLKRAADKLRERTESAAHAEAELNACRFGIDQLELKQANLAADITELSSNVLLGGDTVPLARESIRRRAQANAAAKQQLDEKQSNLAAPVTPEVFEQARNAYNSAARAVDAARDARAEASSRLAQATAMLEAVTADALPAKTLEELSVAQNLNASLLIELDSKVATQQSTSDRQQVELTAAINAVASLETQFSEAQARLATVRASWRQLSFVGDPSAEVASSQETQLQSTNTALNRHSEALQTIKIEIGAWSRIEKARVAQVLLDRRRGERSEDEFTAHLQQQLESEHIAVRRLSQLHEAMESLNKFLSSEIENIQKHVQAVMPRWQALLKRVVRESRFTGTNLNFRTTRLRPQASVTVQLNGSSTPVTSIASEAQLTDLQLTFLLSMALEHQWSPWRCLLLDDPTQHHDLVHAAAVFDVLRDYIIDHDFQVVIATHDALQARYFMRKLQNDGIEARIWSLVPTPDGVTASETPWLGKTPMAATE</sequence>
<feature type="domain" description="Rad50/SbcC-type AAA" evidence="2">
    <location>
        <begin position="6"/>
        <end position="351"/>
    </location>
</feature>
<dbReference type="AlphaFoldDB" id="A0AAP2WJS7"/>
<reference evidence="3" key="1">
    <citation type="submission" date="2019-11" db="EMBL/GenBank/DDBJ databases">
        <title>Epiphytic Pseudomonas syringae from cherry orchards.</title>
        <authorList>
            <person name="Hulin M.T."/>
        </authorList>
    </citation>
    <scope>NUCLEOTIDE SEQUENCE</scope>
    <source>
        <strain evidence="3">PA-2-1F</strain>
    </source>
</reference>
<dbReference type="InterPro" id="IPR027417">
    <property type="entry name" value="P-loop_NTPase"/>
</dbReference>
<dbReference type="PANTHER" id="PTHR32114:SF2">
    <property type="entry name" value="ABC TRANSPORTER ABCH.3"/>
    <property type="match status" value="1"/>
</dbReference>
<dbReference type="InterPro" id="IPR038729">
    <property type="entry name" value="Rad50/SbcC_AAA"/>
</dbReference>
<evidence type="ECO:0000313" key="4">
    <source>
        <dbReference type="Proteomes" id="UP000814126"/>
    </source>
</evidence>
<dbReference type="Proteomes" id="UP000814126">
    <property type="component" value="Unassembled WGS sequence"/>
</dbReference>